<accession>A0A7X3MSY3</accession>
<keyword evidence="4" id="KW-1185">Reference proteome</keyword>
<dbReference type="GO" id="GO:0016020">
    <property type="term" value="C:membrane"/>
    <property type="evidence" value="ECO:0007669"/>
    <property type="project" value="GOC"/>
</dbReference>
<comment type="caution">
    <text evidence="3">The sequence shown here is derived from an EMBL/GenBank/DDBJ whole genome shotgun (WGS) entry which is preliminary data.</text>
</comment>
<dbReference type="GO" id="GO:0006506">
    <property type="term" value="P:GPI anchor biosynthetic process"/>
    <property type="evidence" value="ECO:0007669"/>
    <property type="project" value="TreeGrafter"/>
</dbReference>
<name>A0A7X3MSY3_9HYPH</name>
<dbReference type="EMBL" id="WURB01000009">
    <property type="protein sequence ID" value="MXQ12644.1"/>
    <property type="molecule type" value="Genomic_DNA"/>
</dbReference>
<proteinExistence type="predicted"/>
<reference evidence="3 4" key="2">
    <citation type="submission" date="2020-01" db="EMBL/GenBank/DDBJ databases">
        <title>Microvirga sp. nov., an arsenate reduction bacterium isolated from Tibet hotspring sediments.</title>
        <authorList>
            <person name="Xian W.-D."/>
            <person name="Li W.-J."/>
        </authorList>
    </citation>
    <scope>NUCLEOTIDE SEQUENCE [LARGE SCALE GENOMIC DNA]</scope>
    <source>
        <strain evidence="3 4">KCTC 23863</strain>
    </source>
</reference>
<dbReference type="PANTHER" id="PTHR14859:SF15">
    <property type="entry name" value="ENDONUCLEASE_EXONUCLEASE_PHOSPHATASE DOMAIN-CONTAINING PROTEIN"/>
    <property type="match status" value="1"/>
</dbReference>
<dbReference type="SUPFAM" id="SSF56219">
    <property type="entry name" value="DNase I-like"/>
    <property type="match status" value="1"/>
</dbReference>
<dbReference type="Pfam" id="PF03372">
    <property type="entry name" value="Exo_endo_phos"/>
    <property type="match status" value="1"/>
</dbReference>
<organism evidence="3 4">
    <name type="scientific">Microvirga makkahensis</name>
    <dbReference type="NCBI Taxonomy" id="1128670"/>
    <lineage>
        <taxon>Bacteria</taxon>
        <taxon>Pseudomonadati</taxon>
        <taxon>Pseudomonadota</taxon>
        <taxon>Alphaproteobacteria</taxon>
        <taxon>Hyphomicrobiales</taxon>
        <taxon>Methylobacteriaceae</taxon>
        <taxon>Microvirga</taxon>
    </lineage>
</organism>
<protein>
    <submittedName>
        <fullName evidence="3">EEP domain-containing protein</fullName>
    </submittedName>
</protein>
<evidence type="ECO:0000259" key="2">
    <source>
        <dbReference type="Pfam" id="PF03372"/>
    </source>
</evidence>
<dbReference type="InterPro" id="IPR005135">
    <property type="entry name" value="Endo/exonuclease/phosphatase"/>
</dbReference>
<evidence type="ECO:0000313" key="3">
    <source>
        <dbReference type="EMBL" id="MXQ12644.1"/>
    </source>
</evidence>
<dbReference type="InterPro" id="IPR051916">
    <property type="entry name" value="GPI-anchor_lipid_remodeler"/>
</dbReference>
<dbReference type="InterPro" id="IPR036691">
    <property type="entry name" value="Endo/exonu/phosph_ase_sf"/>
</dbReference>
<sequence length="301" mass="33302">MACPCGAVPVHRHQCSSRYGPLKHSHHQGRPFRILTYNVHRWLGTDRKISPGRIAEVIADCEPDIVALQEVRVGRTSAGEVDQAANVADRLGMGLHFQPTIRILGEQYGIAILTRHPARLVKSERLPTQSTRPSFEKRSALWVCTEIDGQKINVINAHLSLRSGERRTQAAALVGPEWMGHRDCADPAILLGDFNAPPYSRSYRIIADRLRDAQLSNSHGEPQPTFHTRAPVLRLDHVFVTKSVHVVNAAPVRNSLTRVASDHFPLLAELRVRHHARVSASGPKEAHEGELLSSGHGKATD</sequence>
<dbReference type="Gene3D" id="3.60.10.10">
    <property type="entry name" value="Endonuclease/exonuclease/phosphatase"/>
    <property type="match status" value="1"/>
</dbReference>
<feature type="region of interest" description="Disordered" evidence="1">
    <location>
        <begin position="278"/>
        <end position="301"/>
    </location>
</feature>
<dbReference type="Proteomes" id="UP000436483">
    <property type="component" value="Unassembled WGS sequence"/>
</dbReference>
<gene>
    <name evidence="3" type="ORF">GR328_14490</name>
</gene>
<dbReference type="AlphaFoldDB" id="A0A7X3MSY3"/>
<dbReference type="OrthoDB" id="9813425at2"/>
<reference evidence="3 4" key="1">
    <citation type="submission" date="2019-12" db="EMBL/GenBank/DDBJ databases">
        <authorList>
            <person name="Yuan C.-G."/>
        </authorList>
    </citation>
    <scope>NUCLEOTIDE SEQUENCE [LARGE SCALE GENOMIC DNA]</scope>
    <source>
        <strain evidence="3 4">KCTC 23863</strain>
    </source>
</reference>
<evidence type="ECO:0000313" key="4">
    <source>
        <dbReference type="Proteomes" id="UP000436483"/>
    </source>
</evidence>
<dbReference type="GO" id="GO:0003824">
    <property type="term" value="F:catalytic activity"/>
    <property type="evidence" value="ECO:0007669"/>
    <property type="project" value="InterPro"/>
</dbReference>
<evidence type="ECO:0000256" key="1">
    <source>
        <dbReference type="SAM" id="MobiDB-lite"/>
    </source>
</evidence>
<dbReference type="PANTHER" id="PTHR14859">
    <property type="entry name" value="CALCOFLUOR WHITE HYPERSENSITIVE PROTEIN PRECURSOR"/>
    <property type="match status" value="1"/>
</dbReference>
<feature type="domain" description="Endonuclease/exonuclease/phosphatase" evidence="2">
    <location>
        <begin position="49"/>
        <end position="263"/>
    </location>
</feature>